<dbReference type="EMBL" id="OM638103">
    <property type="protein sequence ID" value="UNY47038.1"/>
    <property type="molecule type" value="Genomic_DNA"/>
</dbReference>
<reference evidence="1 2" key="1">
    <citation type="submission" date="2022-02" db="EMBL/GenBank/DDBJ databases">
        <authorList>
            <person name="Tian F."/>
            <person name="Li J."/>
            <person name="Li F."/>
            <person name="Tong Y."/>
        </authorList>
    </citation>
    <scope>NUCLEOTIDE SEQUENCE [LARGE SCALE GENOMIC DNA]</scope>
</reference>
<sequence length="222" mass="25781">MRWILLGLALLSIKSFAIPNEILSGYLERHEMCIKDAQIRAQDSETFKKLKEQCRREYIKNVDGGDYSYPDFKNDNSPPVRDWNKFVSDARRLPSFEIESRRNYVFSVKRAKLGNLYITRDKHFSDRLVLWDKGKRVDNFYAIPYSNALYNARYIDGRIAVNGLDFKTCYYAVSVGSAYRMETEYGHVLKIGAALYLADKAIIVYNDVPVGIISRNMIEEID</sequence>
<accession>A0AAE9G9A4</accession>
<gene>
    <name evidence="1" type="ORF">EHEKIMEA_00156</name>
</gene>
<evidence type="ECO:0000313" key="1">
    <source>
        <dbReference type="EMBL" id="UNY47038.1"/>
    </source>
</evidence>
<proteinExistence type="predicted"/>
<evidence type="ECO:0000313" key="2">
    <source>
        <dbReference type="Proteomes" id="UP000832072"/>
    </source>
</evidence>
<name>A0AAE9G9A4_9CAUD</name>
<organism evidence="1 2">
    <name type="scientific">Cronobacter phage LPCS28</name>
    <dbReference type="NCBI Taxonomy" id="2924885"/>
    <lineage>
        <taxon>Viruses</taxon>
        <taxon>Duplodnaviria</taxon>
        <taxon>Heunggongvirae</taxon>
        <taxon>Uroviricota</taxon>
        <taxon>Caudoviricetes</taxon>
        <taxon>Pantevenvirales</taxon>
        <taxon>Straboviridae</taxon>
        <taxon>Nanhuvirus</taxon>
        <taxon>Nanhuvirus LPCS28</taxon>
    </lineage>
</organism>
<keyword evidence="2" id="KW-1185">Reference proteome</keyword>
<protein>
    <submittedName>
        <fullName evidence="1">Uncharacterized protein</fullName>
    </submittedName>
</protein>
<dbReference type="Proteomes" id="UP000832072">
    <property type="component" value="Segment"/>
</dbReference>